<dbReference type="OrthoDB" id="273771at2759"/>
<reference evidence="1 2" key="1">
    <citation type="submission" date="2014-04" db="EMBL/GenBank/DDBJ databases">
        <authorList>
            <consortium name="DOE Joint Genome Institute"/>
            <person name="Kuo A."/>
            <person name="Gay G."/>
            <person name="Dore J."/>
            <person name="Kohler A."/>
            <person name="Nagy L.G."/>
            <person name="Floudas D."/>
            <person name="Copeland A."/>
            <person name="Barry K.W."/>
            <person name="Cichocki N."/>
            <person name="Veneault-Fourrey C."/>
            <person name="LaButti K."/>
            <person name="Lindquist E.A."/>
            <person name="Lipzen A."/>
            <person name="Lundell T."/>
            <person name="Morin E."/>
            <person name="Murat C."/>
            <person name="Sun H."/>
            <person name="Tunlid A."/>
            <person name="Henrissat B."/>
            <person name="Grigoriev I.V."/>
            <person name="Hibbett D.S."/>
            <person name="Martin F."/>
            <person name="Nordberg H.P."/>
            <person name="Cantor M.N."/>
            <person name="Hua S.X."/>
        </authorList>
    </citation>
    <scope>NUCLEOTIDE SEQUENCE [LARGE SCALE GENOMIC DNA]</scope>
    <source>
        <strain evidence="2">h7</strain>
    </source>
</reference>
<dbReference type="GO" id="GO:0008757">
    <property type="term" value="F:S-adenosylmethionine-dependent methyltransferase activity"/>
    <property type="evidence" value="ECO:0007669"/>
    <property type="project" value="UniProtKB-ARBA"/>
</dbReference>
<proteinExistence type="predicted"/>
<dbReference type="EMBL" id="KN831773">
    <property type="protein sequence ID" value="KIM44688.1"/>
    <property type="molecule type" value="Genomic_DNA"/>
</dbReference>
<keyword evidence="2" id="KW-1185">Reference proteome</keyword>
<dbReference type="Pfam" id="PF10294">
    <property type="entry name" value="Methyltransf_16"/>
    <property type="match status" value="1"/>
</dbReference>
<gene>
    <name evidence="1" type="ORF">M413DRAFT_442646</name>
</gene>
<evidence type="ECO:0000313" key="2">
    <source>
        <dbReference type="Proteomes" id="UP000053424"/>
    </source>
</evidence>
<dbReference type="HOGENOM" id="CLU_032409_2_1_1"/>
<name>A0A0C2Y4C4_HEBCY</name>
<dbReference type="STRING" id="686832.A0A0C2Y4C4"/>
<dbReference type="PANTHER" id="PTHR14614">
    <property type="entry name" value="HEPATOCELLULAR CARCINOMA-ASSOCIATED ANTIGEN"/>
    <property type="match status" value="1"/>
</dbReference>
<dbReference type="SUPFAM" id="SSF53335">
    <property type="entry name" value="S-adenosyl-L-methionine-dependent methyltransferases"/>
    <property type="match status" value="1"/>
</dbReference>
<protein>
    <recommendedName>
        <fullName evidence="3">Methyltransferase small domain-containing protein</fullName>
    </recommendedName>
</protein>
<reference evidence="2" key="2">
    <citation type="submission" date="2015-01" db="EMBL/GenBank/DDBJ databases">
        <title>Evolutionary Origins and Diversification of the Mycorrhizal Mutualists.</title>
        <authorList>
            <consortium name="DOE Joint Genome Institute"/>
            <consortium name="Mycorrhizal Genomics Consortium"/>
            <person name="Kohler A."/>
            <person name="Kuo A."/>
            <person name="Nagy L.G."/>
            <person name="Floudas D."/>
            <person name="Copeland A."/>
            <person name="Barry K.W."/>
            <person name="Cichocki N."/>
            <person name="Veneault-Fourrey C."/>
            <person name="LaButti K."/>
            <person name="Lindquist E.A."/>
            <person name="Lipzen A."/>
            <person name="Lundell T."/>
            <person name="Morin E."/>
            <person name="Murat C."/>
            <person name="Riley R."/>
            <person name="Ohm R."/>
            <person name="Sun H."/>
            <person name="Tunlid A."/>
            <person name="Henrissat B."/>
            <person name="Grigoriev I.V."/>
            <person name="Hibbett D.S."/>
            <person name="Martin F."/>
        </authorList>
    </citation>
    <scope>NUCLEOTIDE SEQUENCE [LARGE SCALE GENOMIC DNA]</scope>
    <source>
        <strain evidence="2">h7</strain>
    </source>
</reference>
<dbReference type="InterPro" id="IPR019410">
    <property type="entry name" value="Methyltransf_16"/>
</dbReference>
<dbReference type="InterPro" id="IPR029063">
    <property type="entry name" value="SAM-dependent_MTases_sf"/>
</dbReference>
<dbReference type="CDD" id="cd02440">
    <property type="entry name" value="AdoMet_MTases"/>
    <property type="match status" value="1"/>
</dbReference>
<evidence type="ECO:0000313" key="1">
    <source>
        <dbReference type="EMBL" id="KIM44688.1"/>
    </source>
</evidence>
<organism evidence="1 2">
    <name type="scientific">Hebeloma cylindrosporum</name>
    <dbReference type="NCBI Taxonomy" id="76867"/>
    <lineage>
        <taxon>Eukaryota</taxon>
        <taxon>Fungi</taxon>
        <taxon>Dikarya</taxon>
        <taxon>Basidiomycota</taxon>
        <taxon>Agaricomycotina</taxon>
        <taxon>Agaricomycetes</taxon>
        <taxon>Agaricomycetidae</taxon>
        <taxon>Agaricales</taxon>
        <taxon>Agaricineae</taxon>
        <taxon>Hymenogastraceae</taxon>
        <taxon>Hebeloma</taxon>
    </lineage>
</organism>
<dbReference type="Gene3D" id="3.40.50.150">
    <property type="entry name" value="Vaccinia Virus protein VP39"/>
    <property type="match status" value="1"/>
</dbReference>
<dbReference type="Proteomes" id="UP000053424">
    <property type="component" value="Unassembled WGS sequence"/>
</dbReference>
<dbReference type="AlphaFoldDB" id="A0A0C2Y4C4"/>
<evidence type="ECO:0008006" key="3">
    <source>
        <dbReference type="Google" id="ProtNLM"/>
    </source>
</evidence>
<sequence length="275" mass="30797">MLELTAEDFLSESLQTLYDYQPITVTMAGAPFKYTLKTPTDPQSEPLTISLRTPDTDGANWALHASSIWISSIYLADHLEDLHIPSHMQTQAPGNPVRVLELGASAGLPSILISKLYPALSVTATDYPDVGLIKTLAENVQQNGVAQRCRALPFAWGSDPSPILEHGQKFDLVIATDTLWNPDLHVTFIHTLESTLRKSPLSRVHLVVGLHTGRYTIQSFLKQVLEFGFDVEGVVEREIAGSSVRAWDVSRENGDEREKRRWIIWIQLKWTRESL</sequence>
<accession>A0A0C2Y4C4</accession>